<dbReference type="SMART" id="SM00249">
    <property type="entry name" value="PHD"/>
    <property type="match status" value="1"/>
</dbReference>
<dbReference type="CDD" id="cd16478">
    <property type="entry name" value="RING-H2_Rapsyn"/>
    <property type="match status" value="1"/>
</dbReference>
<dbReference type="Gene3D" id="1.25.40.10">
    <property type="entry name" value="Tetratricopeptide repeat domain"/>
    <property type="match status" value="3"/>
</dbReference>
<dbReference type="Pfam" id="PF10579">
    <property type="entry name" value="Rapsyn_N"/>
    <property type="match status" value="1"/>
</dbReference>
<evidence type="ECO:0000256" key="4">
    <source>
        <dbReference type="PROSITE-ProRule" id="PRU00175"/>
    </source>
</evidence>
<sequence>MGRSIDPMGQRIAKHEMDSGVKLYHRRRQLQAMGRWRAALKRLRNPEDRFVTLGYLAQAHCENGEFQEMLTYAMQQIELANARDDPYMKAEAFLNLAKAYERLADFSKAISYGRSSLQHRSMDPRTPGYAHLVIALAQLGFSQFQPSLEAFEQAMQVANKTGDKLLELQICVGLGALFTLLKDLGKALVFLRNALAILHTVTMDDVHAKYKSVILYHLSVVLRKSGAIVDAKDACDEALRLSMDSGNRPVQARCLSSLADINRELGETEAKETFTKSWARYDAAYEIMRLINDRTGQVLVLGSMAKSASEGRRHDLGQCECQAIQLNKKCLDVAKNIGCKHAMLKCHLRLQELYRQLCDEDSEDIAKKAVTSLTQEMELFCNFCGQRYGLKDESLQALRCSHIFHERCLHNHLTQRENKTCPKCQCKAILMDNISIQLSPSAGSLDNVGAAASGLCRGPSTSAQGGSTTASSHISNFVGHPAPSLMRIKPCCSKDDFGLPQALLAVDENAEASRVLKSPQPLVISRSLTVTDV</sequence>
<dbReference type="InterPro" id="IPR011990">
    <property type="entry name" value="TPR-like_helical_dom_sf"/>
</dbReference>
<evidence type="ECO:0000313" key="7">
    <source>
        <dbReference type="WBParaSite" id="PSAMB.scaffold1126size35644.g11164.t1"/>
    </source>
</evidence>
<dbReference type="GO" id="GO:0008270">
    <property type="term" value="F:zinc ion binding"/>
    <property type="evidence" value="ECO:0007669"/>
    <property type="project" value="UniProtKB-KW"/>
</dbReference>
<keyword evidence="2 4" id="KW-0863">Zinc-finger</keyword>
<dbReference type="SMART" id="SM00028">
    <property type="entry name" value="TPR"/>
    <property type="match status" value="5"/>
</dbReference>
<proteinExistence type="predicted"/>
<evidence type="ECO:0000259" key="5">
    <source>
        <dbReference type="PROSITE" id="PS50089"/>
    </source>
</evidence>
<reference evidence="7" key="1">
    <citation type="submission" date="2022-11" db="UniProtKB">
        <authorList>
            <consortium name="WormBaseParasite"/>
        </authorList>
    </citation>
    <scope>IDENTIFICATION</scope>
</reference>
<name>A0A914UN02_9BILA</name>
<keyword evidence="1" id="KW-0479">Metal-binding</keyword>
<dbReference type="WBParaSite" id="PSAMB.scaffold1126size35644.g11164.t1">
    <property type="protein sequence ID" value="PSAMB.scaffold1126size35644.g11164.t1"/>
    <property type="gene ID" value="PSAMB.scaffold1126size35644.g11164"/>
</dbReference>
<dbReference type="GO" id="GO:0033130">
    <property type="term" value="F:acetylcholine receptor binding"/>
    <property type="evidence" value="ECO:0007669"/>
    <property type="project" value="InterPro"/>
</dbReference>
<evidence type="ECO:0000313" key="6">
    <source>
        <dbReference type="Proteomes" id="UP000887566"/>
    </source>
</evidence>
<dbReference type="InterPro" id="IPR001965">
    <property type="entry name" value="Znf_PHD"/>
</dbReference>
<protein>
    <submittedName>
        <fullName evidence="7">RING-type domain-containing protein</fullName>
    </submittedName>
</protein>
<keyword evidence="6" id="KW-1185">Reference proteome</keyword>
<dbReference type="InterPro" id="IPR019734">
    <property type="entry name" value="TPR_rpt"/>
</dbReference>
<dbReference type="GO" id="GO:0005737">
    <property type="term" value="C:cytoplasm"/>
    <property type="evidence" value="ECO:0007669"/>
    <property type="project" value="UniProtKB-ARBA"/>
</dbReference>
<dbReference type="Proteomes" id="UP000887566">
    <property type="component" value="Unplaced"/>
</dbReference>
<dbReference type="InterPro" id="IPR013083">
    <property type="entry name" value="Znf_RING/FYVE/PHD"/>
</dbReference>
<dbReference type="GO" id="GO:0007271">
    <property type="term" value="P:synaptic transmission, cholinergic"/>
    <property type="evidence" value="ECO:0007669"/>
    <property type="project" value="TreeGrafter"/>
</dbReference>
<dbReference type="PROSITE" id="PS50089">
    <property type="entry name" value="ZF_RING_2"/>
    <property type="match status" value="1"/>
</dbReference>
<accession>A0A914UN02</accession>
<dbReference type="SUPFAM" id="SSF48452">
    <property type="entry name" value="TPR-like"/>
    <property type="match status" value="1"/>
</dbReference>
<evidence type="ECO:0000256" key="2">
    <source>
        <dbReference type="ARBA" id="ARBA00022771"/>
    </source>
</evidence>
<dbReference type="InterPro" id="IPR019568">
    <property type="entry name" value="Rapsyn_myristoylation/link_N"/>
</dbReference>
<dbReference type="PANTHER" id="PTHR46574">
    <property type="entry name" value="43 KDA RECEPTOR-ASSOCIATED PROTEIN OF THE SYNAPSE"/>
    <property type="match status" value="1"/>
</dbReference>
<keyword evidence="3" id="KW-0862">Zinc</keyword>
<dbReference type="Gene3D" id="3.30.40.10">
    <property type="entry name" value="Zinc/RING finger domain, C3HC4 (zinc finger)"/>
    <property type="match status" value="1"/>
</dbReference>
<dbReference type="PANTHER" id="PTHR46574:SF1">
    <property type="entry name" value="43 KDA RECEPTOR-ASSOCIATED PROTEIN OF THE SYNAPSE"/>
    <property type="match status" value="1"/>
</dbReference>
<dbReference type="GO" id="GO:0031594">
    <property type="term" value="C:neuromuscular junction"/>
    <property type="evidence" value="ECO:0007669"/>
    <property type="project" value="TreeGrafter"/>
</dbReference>
<feature type="domain" description="RING-type" evidence="5">
    <location>
        <begin position="381"/>
        <end position="425"/>
    </location>
</feature>
<dbReference type="GO" id="GO:0043495">
    <property type="term" value="F:protein-membrane adaptor activity"/>
    <property type="evidence" value="ECO:0007669"/>
    <property type="project" value="InterPro"/>
</dbReference>
<dbReference type="GO" id="GO:1900075">
    <property type="term" value="P:positive regulation of neuromuscular synaptic transmission"/>
    <property type="evidence" value="ECO:0007669"/>
    <property type="project" value="TreeGrafter"/>
</dbReference>
<evidence type="ECO:0000256" key="3">
    <source>
        <dbReference type="ARBA" id="ARBA00022833"/>
    </source>
</evidence>
<dbReference type="InterPro" id="IPR052480">
    <property type="entry name" value="RAPsyn"/>
</dbReference>
<evidence type="ECO:0000256" key="1">
    <source>
        <dbReference type="ARBA" id="ARBA00022723"/>
    </source>
</evidence>
<dbReference type="SUPFAM" id="SSF57850">
    <property type="entry name" value="RING/U-box"/>
    <property type="match status" value="1"/>
</dbReference>
<dbReference type="GO" id="GO:0005886">
    <property type="term" value="C:plasma membrane"/>
    <property type="evidence" value="ECO:0007669"/>
    <property type="project" value="TreeGrafter"/>
</dbReference>
<organism evidence="6 7">
    <name type="scientific">Plectus sambesii</name>
    <dbReference type="NCBI Taxonomy" id="2011161"/>
    <lineage>
        <taxon>Eukaryota</taxon>
        <taxon>Metazoa</taxon>
        <taxon>Ecdysozoa</taxon>
        <taxon>Nematoda</taxon>
        <taxon>Chromadorea</taxon>
        <taxon>Plectida</taxon>
        <taxon>Plectina</taxon>
        <taxon>Plectoidea</taxon>
        <taxon>Plectidae</taxon>
        <taxon>Plectus</taxon>
    </lineage>
</organism>
<dbReference type="AlphaFoldDB" id="A0A914UN02"/>
<dbReference type="InterPro" id="IPR001841">
    <property type="entry name" value="Znf_RING"/>
</dbReference>
<dbReference type="SMART" id="SM00184">
    <property type="entry name" value="RING"/>
    <property type="match status" value="1"/>
</dbReference>